<evidence type="ECO:0000259" key="2">
    <source>
        <dbReference type="Pfam" id="PF10088"/>
    </source>
</evidence>
<dbReference type="Proteomes" id="UP000027855">
    <property type="component" value="Unassembled WGS sequence"/>
</dbReference>
<evidence type="ECO:0000313" key="3">
    <source>
        <dbReference type="EMBL" id="KEO43237.1"/>
    </source>
</evidence>
<reference evidence="3 4" key="1">
    <citation type="submission" date="2014-04" db="EMBL/GenBank/DDBJ databases">
        <title>Variable characteristics of bacteriocin-producing Streptococcus salivarius strains isolated from Malaysian subjects.</title>
        <authorList>
            <person name="Philip K."/>
            <person name="Barbour A."/>
        </authorList>
    </citation>
    <scope>NUCLEOTIDE SEQUENCE [LARGE SCALE GENOMIC DNA]</scope>
    <source>
        <strain evidence="3 4">NU10</strain>
    </source>
</reference>
<keyword evidence="1" id="KW-0175">Coiled coil</keyword>
<organism evidence="3 4">
    <name type="scientific">Streptococcus salivarius</name>
    <dbReference type="NCBI Taxonomy" id="1304"/>
    <lineage>
        <taxon>Bacteria</taxon>
        <taxon>Bacillati</taxon>
        <taxon>Bacillota</taxon>
        <taxon>Bacilli</taxon>
        <taxon>Lactobacillales</taxon>
        <taxon>Streptococcaceae</taxon>
        <taxon>Streptococcus</taxon>
    </lineage>
</organism>
<name>A0A074ISJ8_STRSL</name>
<comment type="caution">
    <text evidence="3">The sequence shown here is derived from an EMBL/GenBank/DDBJ whole genome shotgun (WGS) entry which is preliminary data.</text>
</comment>
<gene>
    <name evidence="3" type="ORF">DL07_06940</name>
</gene>
<proteinExistence type="predicted"/>
<dbReference type="EMBL" id="JJMT01000033">
    <property type="protein sequence ID" value="KEO43237.1"/>
    <property type="molecule type" value="Genomic_DNA"/>
</dbReference>
<dbReference type="AlphaFoldDB" id="A0A074ISJ8"/>
<accession>A0A074ISJ8</accession>
<dbReference type="RefSeq" id="WP_037603846.1">
    <property type="nucleotide sequence ID" value="NZ_JJMS01000034.1"/>
</dbReference>
<dbReference type="InterPro" id="IPR018760">
    <property type="entry name" value="DUF2326"/>
</dbReference>
<protein>
    <recommendedName>
        <fullName evidence="2">DUF2326 domain-containing protein</fullName>
    </recommendedName>
</protein>
<dbReference type="InterPro" id="IPR027417">
    <property type="entry name" value="P-loop_NTPase"/>
</dbReference>
<dbReference type="Pfam" id="PF10088">
    <property type="entry name" value="DUF2326"/>
    <property type="match status" value="1"/>
</dbReference>
<evidence type="ECO:0000313" key="4">
    <source>
        <dbReference type="Proteomes" id="UP000027855"/>
    </source>
</evidence>
<feature type="domain" description="DUF2326" evidence="2">
    <location>
        <begin position="446"/>
        <end position="565"/>
    </location>
</feature>
<sequence>MYIKRLFIKSLKTESLVREINFRNGVNFIVDSSNGLSHNQVGKTTLLKLIDIIFGARDRSALYDDKDLKTRNDKLKAFIENNMIAATIELVDNIDFPKEVYYLTVELFDGGKRKIGDTILSLKNYNRELNLILFDNQANIPTFRQNIQPFIRVSLNHDNDQFLKFLDHGTINQYRAIYNYLFNISNPAFDKERDKLKKELNIVKKAQKKYMEINGFDNLKTAEENMQKLSNYINEVELKIDNIVSKDYFEKNIKYILKNRNEYQAIIAQIYDLEYRIDRNNEIIENLRTTFTKHFDDGLSKDFFNEINNIVPKLNKTFGELIDFNNKLLQNKINYFKDIGEILHRQKEVLVNKVEEMDLKNKNHLSLIKDNKIEDYFKLTEILNGYKSEWMAIKENFNSLKRFEEEKNVITKRIESLSSFTKEEFKTVYSEKINLFNTYFNKISNKINGEKPILIYNPDISEFPVSIKNIHSGTSTGTKKSLIAAYDISYQKFATVENKKVPKFVIHDVLESIEGDNLNNIIREVNESDSQYIIAILSEKLDSSQISKVDQERMRIIELSKSNLLFEGNIKQAGED</sequence>
<feature type="coiled-coil region" evidence="1">
    <location>
        <begin position="189"/>
        <end position="239"/>
    </location>
</feature>
<evidence type="ECO:0000256" key="1">
    <source>
        <dbReference type="SAM" id="Coils"/>
    </source>
</evidence>
<dbReference type="SUPFAM" id="SSF52540">
    <property type="entry name" value="P-loop containing nucleoside triphosphate hydrolases"/>
    <property type="match status" value="1"/>
</dbReference>